<reference evidence="7 8" key="1">
    <citation type="journal article" date="2012" name="PLoS ONE">
        <title>The purine-utilizing bacterium Clostridium acidurici 9a: a genome-guided metabolic reconsideration.</title>
        <authorList>
            <person name="Hartwich K."/>
            <person name="Poehlein A."/>
            <person name="Daniel R."/>
        </authorList>
    </citation>
    <scope>NUCLEOTIDE SEQUENCE [LARGE SCALE GENOMIC DNA]</scope>
    <source>
        <strain evidence="8">ATCC 7906 / DSM 604 / BCRC 14475 / CIP 104303 / KCTC 5404 / NCIMB 10678 / 9a</strain>
    </source>
</reference>
<evidence type="ECO:0000259" key="6">
    <source>
        <dbReference type="Pfam" id="PF08281"/>
    </source>
</evidence>
<dbReference type="STRING" id="1128398.Curi_c18860"/>
<dbReference type="NCBIfam" id="TIGR02937">
    <property type="entry name" value="sigma70-ECF"/>
    <property type="match status" value="1"/>
</dbReference>
<evidence type="ECO:0000256" key="2">
    <source>
        <dbReference type="ARBA" id="ARBA00023015"/>
    </source>
</evidence>
<dbReference type="InterPro" id="IPR013325">
    <property type="entry name" value="RNA_pol_sigma_r2"/>
</dbReference>
<dbReference type="Gene3D" id="1.10.10.10">
    <property type="entry name" value="Winged helix-like DNA-binding domain superfamily/Winged helix DNA-binding domain"/>
    <property type="match status" value="1"/>
</dbReference>
<dbReference type="KEGG" id="cad:Curi_c18860"/>
<keyword evidence="4" id="KW-0804">Transcription</keyword>
<dbReference type="SUPFAM" id="SSF88659">
    <property type="entry name" value="Sigma3 and sigma4 domains of RNA polymerase sigma factors"/>
    <property type="match status" value="1"/>
</dbReference>
<proteinExistence type="inferred from homology"/>
<evidence type="ECO:0000313" key="8">
    <source>
        <dbReference type="Proteomes" id="UP000006094"/>
    </source>
</evidence>
<dbReference type="InterPro" id="IPR014284">
    <property type="entry name" value="RNA_pol_sigma-70_dom"/>
</dbReference>
<organism evidence="7 8">
    <name type="scientific">Gottschalkia acidurici (strain ATCC 7906 / DSM 604 / BCRC 14475 / CIP 104303 / KCTC 5404 / NCIMB 10678 / 9a)</name>
    <name type="common">Clostridium acidurici</name>
    <dbReference type="NCBI Taxonomy" id="1128398"/>
    <lineage>
        <taxon>Bacteria</taxon>
        <taxon>Bacillati</taxon>
        <taxon>Bacillota</taxon>
        <taxon>Tissierellia</taxon>
        <taxon>Tissierellales</taxon>
        <taxon>Gottschalkiaceae</taxon>
        <taxon>Gottschalkia</taxon>
    </lineage>
</organism>
<dbReference type="eggNOG" id="COG1595">
    <property type="taxonomic scope" value="Bacteria"/>
</dbReference>
<dbReference type="InterPro" id="IPR036388">
    <property type="entry name" value="WH-like_DNA-bd_sf"/>
</dbReference>
<feature type="domain" description="RNA polymerase sigma factor 70 region 4 type 2" evidence="6">
    <location>
        <begin position="120"/>
        <end position="169"/>
    </location>
</feature>
<dbReference type="InterPro" id="IPR007627">
    <property type="entry name" value="RNA_pol_sigma70_r2"/>
</dbReference>
<evidence type="ECO:0000259" key="5">
    <source>
        <dbReference type="Pfam" id="PF04542"/>
    </source>
</evidence>
<dbReference type="InterPro" id="IPR013324">
    <property type="entry name" value="RNA_pol_sigma_r3/r4-like"/>
</dbReference>
<dbReference type="EMBL" id="CP003326">
    <property type="protein sequence ID" value="AFS78891.1"/>
    <property type="molecule type" value="Genomic_DNA"/>
</dbReference>
<dbReference type="SUPFAM" id="SSF88946">
    <property type="entry name" value="Sigma2 domain of RNA polymerase sigma factors"/>
    <property type="match status" value="1"/>
</dbReference>
<feature type="domain" description="RNA polymerase sigma-70 region 2" evidence="5">
    <location>
        <begin position="33"/>
        <end position="94"/>
    </location>
</feature>
<protein>
    <submittedName>
        <fullName evidence="7">RNA polymerase sigma factor 70, ECF30-type</fullName>
    </submittedName>
</protein>
<evidence type="ECO:0000256" key="3">
    <source>
        <dbReference type="ARBA" id="ARBA00023082"/>
    </source>
</evidence>
<dbReference type="PANTHER" id="PTHR43133:SF51">
    <property type="entry name" value="RNA POLYMERASE SIGMA FACTOR"/>
    <property type="match status" value="1"/>
</dbReference>
<dbReference type="AlphaFoldDB" id="K0B2S5"/>
<dbReference type="GO" id="GO:0016987">
    <property type="term" value="F:sigma factor activity"/>
    <property type="evidence" value="ECO:0007669"/>
    <property type="project" value="UniProtKB-KW"/>
</dbReference>
<dbReference type="PANTHER" id="PTHR43133">
    <property type="entry name" value="RNA POLYMERASE ECF-TYPE SIGMA FACTO"/>
    <property type="match status" value="1"/>
</dbReference>
<keyword evidence="3" id="KW-0731">Sigma factor</keyword>
<sequence length="181" mass="21379">MKEGVKVDIEVLVKKAKKGDKDALVKLIMAQKEEYYKLAFVYMKNKEDSLDAMSDMITILYENIQQLKNRDAFYSWSKTILVNCCKKILRDKSKFVNENIIEKEVCEVHLKEKEEQIVIEEHLLKLTDKHQEIIRLRYFLDLDYKAISDILKIPPGTVKSRLHIGLKKLEESLRGDKYERN</sequence>
<accession>K0B2S5</accession>
<keyword evidence="2" id="KW-0805">Transcription regulation</keyword>
<keyword evidence="8" id="KW-1185">Reference proteome</keyword>
<evidence type="ECO:0000256" key="4">
    <source>
        <dbReference type="ARBA" id="ARBA00023163"/>
    </source>
</evidence>
<dbReference type="Pfam" id="PF08281">
    <property type="entry name" value="Sigma70_r4_2"/>
    <property type="match status" value="1"/>
</dbReference>
<comment type="similarity">
    <text evidence="1">Belongs to the sigma-70 factor family. ECF subfamily.</text>
</comment>
<dbReference type="GO" id="GO:0003677">
    <property type="term" value="F:DNA binding"/>
    <property type="evidence" value="ECO:0007669"/>
    <property type="project" value="InterPro"/>
</dbReference>
<name>K0B2S5_GOTA9</name>
<dbReference type="Pfam" id="PF04542">
    <property type="entry name" value="Sigma70_r2"/>
    <property type="match status" value="1"/>
</dbReference>
<evidence type="ECO:0000256" key="1">
    <source>
        <dbReference type="ARBA" id="ARBA00010641"/>
    </source>
</evidence>
<gene>
    <name evidence="7" type="ordered locus">Curi_c18860</name>
</gene>
<dbReference type="CDD" id="cd06171">
    <property type="entry name" value="Sigma70_r4"/>
    <property type="match status" value="1"/>
</dbReference>
<dbReference type="GO" id="GO:0006352">
    <property type="term" value="P:DNA-templated transcription initiation"/>
    <property type="evidence" value="ECO:0007669"/>
    <property type="project" value="InterPro"/>
</dbReference>
<dbReference type="Proteomes" id="UP000006094">
    <property type="component" value="Chromosome"/>
</dbReference>
<dbReference type="InterPro" id="IPR013249">
    <property type="entry name" value="RNA_pol_sigma70_r4_t2"/>
</dbReference>
<dbReference type="HOGENOM" id="CLU_047691_3_1_9"/>
<dbReference type="InterPro" id="IPR039425">
    <property type="entry name" value="RNA_pol_sigma-70-like"/>
</dbReference>
<dbReference type="PATRIC" id="fig|1128398.3.peg.1941"/>
<evidence type="ECO:0000313" key="7">
    <source>
        <dbReference type="EMBL" id="AFS78891.1"/>
    </source>
</evidence>
<dbReference type="Gene3D" id="1.10.1740.10">
    <property type="match status" value="1"/>
</dbReference>